<dbReference type="EMBL" id="ML986581">
    <property type="protein sequence ID" value="KAF2269605.1"/>
    <property type="molecule type" value="Genomic_DNA"/>
</dbReference>
<evidence type="ECO:0000256" key="2">
    <source>
        <dbReference type="ARBA" id="ARBA00010855"/>
    </source>
</evidence>
<keyword evidence="9" id="KW-0539">Nucleus</keyword>
<feature type="region of interest" description="Disordered" evidence="10">
    <location>
        <begin position="532"/>
        <end position="568"/>
    </location>
</feature>
<keyword evidence="5" id="KW-0862">Zinc</keyword>
<dbReference type="OrthoDB" id="2538135at2759"/>
<comment type="subcellular location">
    <subcellularLocation>
        <location evidence="1">Nucleus</location>
    </subcellularLocation>
</comment>
<dbReference type="PANTHER" id="PTHR47659:SF1">
    <property type="entry name" value="TRANSCRIPTION ACTIVATOR OF GLUCONEOGENESIS ERT1"/>
    <property type="match status" value="1"/>
</dbReference>
<dbReference type="GO" id="GO:0006094">
    <property type="term" value="P:gluconeogenesis"/>
    <property type="evidence" value="ECO:0007669"/>
    <property type="project" value="UniProtKB-KW"/>
</dbReference>
<feature type="region of interest" description="Disordered" evidence="10">
    <location>
        <begin position="297"/>
        <end position="362"/>
    </location>
</feature>
<feature type="compositionally biased region" description="Polar residues" evidence="10">
    <location>
        <begin position="306"/>
        <end position="321"/>
    </location>
</feature>
<dbReference type="InterPro" id="IPR001138">
    <property type="entry name" value="Zn2Cys6_DnaBD"/>
</dbReference>
<keyword evidence="4" id="KW-0479">Metal-binding</keyword>
<dbReference type="PROSITE" id="PS50048">
    <property type="entry name" value="ZN2_CY6_FUNGAL_2"/>
    <property type="match status" value="1"/>
</dbReference>
<evidence type="ECO:0000313" key="12">
    <source>
        <dbReference type="EMBL" id="KAF2269605.1"/>
    </source>
</evidence>
<protein>
    <recommendedName>
        <fullName evidence="11">Zn(2)-C6 fungal-type domain-containing protein</fullName>
    </recommendedName>
</protein>
<dbReference type="CDD" id="cd00067">
    <property type="entry name" value="GAL4"/>
    <property type="match status" value="1"/>
</dbReference>
<dbReference type="Proteomes" id="UP000800093">
    <property type="component" value="Unassembled WGS sequence"/>
</dbReference>
<keyword evidence="8" id="KW-0804">Transcription</keyword>
<dbReference type="InterPro" id="IPR050335">
    <property type="entry name" value="ERT1_acuK_gluconeogen_tf"/>
</dbReference>
<dbReference type="AlphaFoldDB" id="A0A9P4TQQ4"/>
<feature type="region of interest" description="Disordered" evidence="10">
    <location>
        <begin position="1"/>
        <end position="61"/>
    </location>
</feature>
<sequence length="694" mass="75827">MTTPDAEDASPSPDYSGDLDGSDMAVDQQDDKQTSDASPTQTASNGQRSSSNSKDPLRPRRKKARRACFACQRAHLTCGDERPCHRCIKRGLQDSCMDGVRKKAKYLHDAPDAALMPGVGGNFPSINGTSLPGPDSGAVSAYFSHPPSATFYGQNSSQVQTPATVQDGPTFNPQPPISPPYSQTNQNSMPSVPSTVSQGTQSQMHHFGEPLFDPSNPALFNFDISNLNFGNHYGALELHMLNHMSSGAADTPPSENTLMNPLNQAASIYNPQMSSGPYTEGSTINADASFVQNGLPNHEWAHSRHGSLQISTPHNTPTNATVDYAGHRNDSLNGPHAYAIGQGPSSLSSASPSSTDLHSGYDNENPLSSAAFFANKQHGSQHSPTVSRLHHEHRQANTAPLQPIQSNAVRKRRVNTKDIYEGITKPYDYVGAFHRLQAVIRKRMSSAAAKKIILSIAKFRPVLLTLAGEMDYADLLHQEMNLQRVVLNYEEKIFPETGTPSLLCRRTGEIVGLNKEFTHVTGWERGVLLGHEPNMNVNTGPPRSSPDSGLSTRTNSTPTMVGQESDTGPRPVFIIELMDESSAVQWWEELSELAFTNSRGYGLKRVNMLKYRTKKDMERLEEMKSQPLSNGNLLKQEPAIKLENKAHQEAGIGQLGAKDGLVDCMIVWNIKRDNLDVPFLACIQILPVLDQSRA</sequence>
<dbReference type="SMART" id="SM00066">
    <property type="entry name" value="GAL4"/>
    <property type="match status" value="1"/>
</dbReference>
<feature type="domain" description="Zn(2)-C6 fungal-type" evidence="11">
    <location>
        <begin position="67"/>
        <end position="98"/>
    </location>
</feature>
<reference evidence="13" key="1">
    <citation type="journal article" date="2020" name="Stud. Mycol.">
        <title>101 Dothideomycetes genomes: A test case for predicting lifestyles and emergence of pathogens.</title>
        <authorList>
            <person name="Haridas S."/>
            <person name="Albert R."/>
            <person name="Binder M."/>
            <person name="Bloem J."/>
            <person name="LaButti K."/>
            <person name="Salamov A."/>
            <person name="Andreopoulos B."/>
            <person name="Baker S."/>
            <person name="Barry K."/>
            <person name="Bills G."/>
            <person name="Bluhm B."/>
            <person name="Cannon C."/>
            <person name="Castanera R."/>
            <person name="Culley D."/>
            <person name="Daum C."/>
            <person name="Ezra D."/>
            <person name="Gonzalez J."/>
            <person name="Henrissat B."/>
            <person name="Kuo A."/>
            <person name="Liang C."/>
            <person name="Lipzen A."/>
            <person name="Lutzoni F."/>
            <person name="Magnuson J."/>
            <person name="Mondo S."/>
            <person name="Nolan M."/>
            <person name="Ohm R."/>
            <person name="Pangilinan J."/>
            <person name="Park H.-J."/>
            <person name="Ramirez L."/>
            <person name="Alfaro M."/>
            <person name="Sun H."/>
            <person name="Tritt A."/>
            <person name="Yoshinaga Y."/>
            <person name="Zwiers L.-H."/>
            <person name="Turgeon B."/>
            <person name="Goodwin S."/>
            <person name="Spatafora J."/>
            <person name="Crous P."/>
            <person name="Grigoriev I."/>
        </authorList>
    </citation>
    <scope>NUCLEOTIDE SEQUENCE [LARGE SCALE GENOMIC DNA]</scope>
    <source>
        <strain evidence="13">CBS 304.66</strain>
    </source>
</reference>
<comment type="caution">
    <text evidence="12">The sequence shown here is derived from an EMBL/GenBank/DDBJ whole genome shotgun (WGS) entry which is preliminary data.</text>
</comment>
<dbReference type="InterPro" id="IPR056751">
    <property type="entry name" value="PAS_13"/>
</dbReference>
<dbReference type="GO" id="GO:0000981">
    <property type="term" value="F:DNA-binding transcription factor activity, RNA polymerase II-specific"/>
    <property type="evidence" value="ECO:0007669"/>
    <property type="project" value="InterPro"/>
</dbReference>
<evidence type="ECO:0000256" key="8">
    <source>
        <dbReference type="ARBA" id="ARBA00023163"/>
    </source>
</evidence>
<organism evidence="12 13">
    <name type="scientific">Lojkania enalia</name>
    <dbReference type="NCBI Taxonomy" id="147567"/>
    <lineage>
        <taxon>Eukaryota</taxon>
        <taxon>Fungi</taxon>
        <taxon>Dikarya</taxon>
        <taxon>Ascomycota</taxon>
        <taxon>Pezizomycotina</taxon>
        <taxon>Dothideomycetes</taxon>
        <taxon>Pleosporomycetidae</taxon>
        <taxon>Pleosporales</taxon>
        <taxon>Pleosporales incertae sedis</taxon>
        <taxon>Lojkania</taxon>
    </lineage>
</organism>
<dbReference type="SUPFAM" id="SSF57701">
    <property type="entry name" value="Zn2/Cys6 DNA-binding domain"/>
    <property type="match status" value="1"/>
</dbReference>
<evidence type="ECO:0000256" key="4">
    <source>
        <dbReference type="ARBA" id="ARBA00022723"/>
    </source>
</evidence>
<evidence type="ECO:0000259" key="11">
    <source>
        <dbReference type="PROSITE" id="PS50048"/>
    </source>
</evidence>
<dbReference type="GO" id="GO:0009267">
    <property type="term" value="P:cellular response to starvation"/>
    <property type="evidence" value="ECO:0007669"/>
    <property type="project" value="TreeGrafter"/>
</dbReference>
<gene>
    <name evidence="12" type="ORF">CC78DRAFT_235961</name>
</gene>
<evidence type="ECO:0000256" key="10">
    <source>
        <dbReference type="SAM" id="MobiDB-lite"/>
    </source>
</evidence>
<evidence type="ECO:0000256" key="5">
    <source>
        <dbReference type="ARBA" id="ARBA00022833"/>
    </source>
</evidence>
<feature type="compositionally biased region" description="Polar residues" evidence="10">
    <location>
        <begin position="535"/>
        <end position="566"/>
    </location>
</feature>
<dbReference type="GO" id="GO:0000977">
    <property type="term" value="F:RNA polymerase II transcription regulatory region sequence-specific DNA binding"/>
    <property type="evidence" value="ECO:0007669"/>
    <property type="project" value="TreeGrafter"/>
</dbReference>
<feature type="region of interest" description="Disordered" evidence="10">
    <location>
        <begin position="376"/>
        <end position="407"/>
    </location>
</feature>
<feature type="compositionally biased region" description="Polar residues" evidence="10">
    <location>
        <begin position="35"/>
        <end position="54"/>
    </location>
</feature>
<evidence type="ECO:0000313" key="13">
    <source>
        <dbReference type="Proteomes" id="UP000800093"/>
    </source>
</evidence>
<dbReference type="PANTHER" id="PTHR47659">
    <property type="entry name" value="ZN(II)2CYS6 TRANSCRIPTION FACTOR (EUROFUNG)-RELATED"/>
    <property type="match status" value="1"/>
</dbReference>
<evidence type="ECO:0000256" key="6">
    <source>
        <dbReference type="ARBA" id="ARBA00023015"/>
    </source>
</evidence>
<keyword evidence="3" id="KW-0312">Gluconeogenesis</keyword>
<evidence type="ECO:0000256" key="7">
    <source>
        <dbReference type="ARBA" id="ARBA00023125"/>
    </source>
</evidence>
<keyword evidence="13" id="KW-1185">Reference proteome</keyword>
<comment type="similarity">
    <text evidence="2">Belongs to the ERT1/acuK family.</text>
</comment>
<evidence type="ECO:0000256" key="9">
    <source>
        <dbReference type="ARBA" id="ARBA00023242"/>
    </source>
</evidence>
<keyword evidence="7" id="KW-0238">DNA-binding</keyword>
<dbReference type="GO" id="GO:0005634">
    <property type="term" value="C:nucleus"/>
    <property type="evidence" value="ECO:0007669"/>
    <property type="project" value="UniProtKB-SubCell"/>
</dbReference>
<evidence type="ECO:0000256" key="1">
    <source>
        <dbReference type="ARBA" id="ARBA00004123"/>
    </source>
</evidence>
<dbReference type="InterPro" id="IPR036864">
    <property type="entry name" value="Zn2-C6_fun-type_DNA-bd_sf"/>
</dbReference>
<dbReference type="GO" id="GO:0008270">
    <property type="term" value="F:zinc ion binding"/>
    <property type="evidence" value="ECO:0007669"/>
    <property type="project" value="InterPro"/>
</dbReference>
<dbReference type="Gene3D" id="4.10.240.10">
    <property type="entry name" value="Zn(2)-C6 fungal-type DNA-binding domain"/>
    <property type="match status" value="1"/>
</dbReference>
<dbReference type="Pfam" id="PF24990">
    <property type="entry name" value="PAS_13"/>
    <property type="match status" value="1"/>
</dbReference>
<name>A0A9P4TQQ4_9PLEO</name>
<feature type="compositionally biased region" description="Polar residues" evidence="10">
    <location>
        <begin position="396"/>
        <end position="407"/>
    </location>
</feature>
<feature type="compositionally biased region" description="Polar residues" evidence="10">
    <location>
        <begin position="377"/>
        <end position="386"/>
    </location>
</feature>
<evidence type="ECO:0000256" key="3">
    <source>
        <dbReference type="ARBA" id="ARBA00022432"/>
    </source>
</evidence>
<accession>A0A9P4TQQ4</accession>
<proteinExistence type="inferred from homology"/>
<feature type="compositionally biased region" description="Low complexity" evidence="10">
    <location>
        <begin position="344"/>
        <end position="354"/>
    </location>
</feature>
<keyword evidence="6" id="KW-0805">Transcription regulation</keyword>